<organism evidence="1">
    <name type="scientific">Caulobacter sp. (strain K31)</name>
    <dbReference type="NCBI Taxonomy" id="366602"/>
    <lineage>
        <taxon>Bacteria</taxon>
        <taxon>Pseudomonadati</taxon>
        <taxon>Pseudomonadota</taxon>
        <taxon>Alphaproteobacteria</taxon>
        <taxon>Caulobacterales</taxon>
        <taxon>Caulobacteraceae</taxon>
        <taxon>Caulobacter</taxon>
    </lineage>
</organism>
<dbReference type="STRING" id="366602.Caul_2629"/>
<dbReference type="InterPro" id="IPR029063">
    <property type="entry name" value="SAM-dependent_MTases_sf"/>
</dbReference>
<dbReference type="Gene3D" id="3.40.50.150">
    <property type="entry name" value="Vaccinia Virus protein VP39"/>
    <property type="match status" value="1"/>
</dbReference>
<reference evidence="1" key="1">
    <citation type="submission" date="2008-01" db="EMBL/GenBank/DDBJ databases">
        <title>Complete sequence of chromosome of Caulobacter sp. K31.</title>
        <authorList>
            <consortium name="US DOE Joint Genome Institute"/>
            <person name="Copeland A."/>
            <person name="Lucas S."/>
            <person name="Lapidus A."/>
            <person name="Barry K."/>
            <person name="Glavina del Rio T."/>
            <person name="Dalin E."/>
            <person name="Tice H."/>
            <person name="Pitluck S."/>
            <person name="Bruce D."/>
            <person name="Goodwin L."/>
            <person name="Thompson L.S."/>
            <person name="Brettin T."/>
            <person name="Detter J.C."/>
            <person name="Han C."/>
            <person name="Schmutz J."/>
            <person name="Larimer F."/>
            <person name="Land M."/>
            <person name="Hauser L."/>
            <person name="Kyrpides N."/>
            <person name="Kim E."/>
            <person name="Stephens C."/>
            <person name="Richardson P."/>
        </authorList>
    </citation>
    <scope>NUCLEOTIDE SEQUENCE [LARGE SCALE GENOMIC DNA]</scope>
    <source>
        <strain evidence="1">K31</strain>
    </source>
</reference>
<protein>
    <submittedName>
        <fullName evidence="1">Uncharacterized protein</fullName>
    </submittedName>
</protein>
<dbReference type="HOGENOM" id="CLU_1238368_0_0_5"/>
<accession>B0SXH1</accession>
<sequence>MVALEPRAWMVRRMKILQQYDDGTRRVRVIELLKDGGRLYFDGVVLYTHVDENGDNCLDYIAAMDRALGAAGDVLLLGTAGGALATQIRRRGGRVTAVDDWAPAFDIARRWFHLPEDTECVHADAVAYLRSTPRQWDAVAVDVFRGPKIPAAFLTGDIGDLLHKVLKPGGLVVWNVADDPLSWQAQWIVRALRRSGFAPALAPVLDGDVGNTLVICPRPGDND</sequence>
<dbReference type="eggNOG" id="COG2518">
    <property type="taxonomic scope" value="Bacteria"/>
</dbReference>
<dbReference type="EMBL" id="CP000927">
    <property type="protein sequence ID" value="ABZ71756.1"/>
    <property type="molecule type" value="Genomic_DNA"/>
</dbReference>
<dbReference type="SUPFAM" id="SSF53335">
    <property type="entry name" value="S-adenosyl-L-methionine-dependent methyltransferases"/>
    <property type="match status" value="1"/>
</dbReference>
<proteinExistence type="predicted"/>
<gene>
    <name evidence="1" type="ordered locus">Caul_2629</name>
</gene>
<name>B0SXH1_CAUSK</name>
<dbReference type="KEGG" id="cak:Caul_2629"/>
<dbReference type="AlphaFoldDB" id="B0SXH1"/>
<evidence type="ECO:0000313" key="1">
    <source>
        <dbReference type="EMBL" id="ABZ71756.1"/>
    </source>
</evidence>
<dbReference type="CDD" id="cd02440">
    <property type="entry name" value="AdoMet_MTases"/>
    <property type="match status" value="1"/>
</dbReference>